<dbReference type="OrthoDB" id="1875580at2759"/>
<dbReference type="OMA" id="RYLCRLD"/>
<dbReference type="STRING" id="4155.A0A022QMF5"/>
<dbReference type="PANTHER" id="PTHR31234:SF66">
    <property type="entry name" value="LATE EMBRYOGENESIS ABUNDANT PROTEIN"/>
    <property type="match status" value="1"/>
</dbReference>
<evidence type="ECO:0000256" key="2">
    <source>
        <dbReference type="ARBA" id="ARBA00022692"/>
    </source>
</evidence>
<evidence type="ECO:0000313" key="8">
    <source>
        <dbReference type="Proteomes" id="UP000030748"/>
    </source>
</evidence>
<sequence length="198" mass="21185">MPKPLSGPRDHTNPLIWCAAIICAAVAVAVIVAGAVVFIGYLVIKPSVPRIGVASAALDAVYFDQTSSLTVQVTVVVRAENDNPKARASFSGTTLGLSFRGQKIAYLVAGAFAVAANSTVELNYVPQSTPIPLDAEDAAAVSSSLRRSVMDFELKGTTKTRWRIWLVGSAKFWLHLDCRLHLPVNGTVVYPRCSSRSK</sequence>
<evidence type="ECO:0000256" key="3">
    <source>
        <dbReference type="ARBA" id="ARBA00022989"/>
    </source>
</evidence>
<keyword evidence="2 5" id="KW-0812">Transmembrane</keyword>
<name>A0A022QMF5_ERYGU</name>
<accession>A0A022QMF5</accession>
<dbReference type="InterPro" id="IPR004864">
    <property type="entry name" value="LEA_2"/>
</dbReference>
<evidence type="ECO:0000313" key="7">
    <source>
        <dbReference type="EMBL" id="EYU29126.1"/>
    </source>
</evidence>
<dbReference type="EMBL" id="KI631268">
    <property type="protein sequence ID" value="EYU29126.1"/>
    <property type="molecule type" value="Genomic_DNA"/>
</dbReference>
<dbReference type="InterPro" id="IPR044839">
    <property type="entry name" value="NDR1-like"/>
</dbReference>
<dbReference type="eggNOG" id="ENOG502RZP0">
    <property type="taxonomic scope" value="Eukaryota"/>
</dbReference>
<dbReference type="Pfam" id="PF03168">
    <property type="entry name" value="LEA_2"/>
    <property type="match status" value="1"/>
</dbReference>
<dbReference type="PhylomeDB" id="A0A022QMF5"/>
<dbReference type="KEGG" id="egt:105966986"/>
<feature type="transmembrane region" description="Helical" evidence="5">
    <location>
        <begin position="14"/>
        <end position="44"/>
    </location>
</feature>
<keyword evidence="4 5" id="KW-0472">Membrane</keyword>
<feature type="domain" description="Late embryogenesis abundant protein LEA-2 subgroup" evidence="6">
    <location>
        <begin position="77"/>
        <end position="178"/>
    </location>
</feature>
<dbReference type="GO" id="GO:0098542">
    <property type="term" value="P:defense response to other organism"/>
    <property type="evidence" value="ECO:0007669"/>
    <property type="project" value="InterPro"/>
</dbReference>
<evidence type="ECO:0000256" key="5">
    <source>
        <dbReference type="SAM" id="Phobius"/>
    </source>
</evidence>
<keyword evidence="3 5" id="KW-1133">Transmembrane helix</keyword>
<keyword evidence="8" id="KW-1185">Reference proteome</keyword>
<gene>
    <name evidence="7" type="ORF">MIMGU_mgv1a022206mg</name>
</gene>
<evidence type="ECO:0000259" key="6">
    <source>
        <dbReference type="Pfam" id="PF03168"/>
    </source>
</evidence>
<organism evidence="7 8">
    <name type="scientific">Erythranthe guttata</name>
    <name type="common">Yellow monkey flower</name>
    <name type="synonym">Mimulus guttatus</name>
    <dbReference type="NCBI Taxonomy" id="4155"/>
    <lineage>
        <taxon>Eukaryota</taxon>
        <taxon>Viridiplantae</taxon>
        <taxon>Streptophyta</taxon>
        <taxon>Embryophyta</taxon>
        <taxon>Tracheophyta</taxon>
        <taxon>Spermatophyta</taxon>
        <taxon>Magnoliopsida</taxon>
        <taxon>eudicotyledons</taxon>
        <taxon>Gunneridae</taxon>
        <taxon>Pentapetalae</taxon>
        <taxon>asterids</taxon>
        <taxon>lamiids</taxon>
        <taxon>Lamiales</taxon>
        <taxon>Phrymaceae</taxon>
        <taxon>Erythranthe</taxon>
    </lineage>
</organism>
<evidence type="ECO:0000256" key="1">
    <source>
        <dbReference type="ARBA" id="ARBA00004167"/>
    </source>
</evidence>
<reference evidence="7 8" key="1">
    <citation type="journal article" date="2013" name="Proc. Natl. Acad. Sci. U.S.A.">
        <title>Fine-scale variation in meiotic recombination in Mimulus inferred from population shotgun sequencing.</title>
        <authorList>
            <person name="Hellsten U."/>
            <person name="Wright K.M."/>
            <person name="Jenkins J."/>
            <person name="Shu S."/>
            <person name="Yuan Y."/>
            <person name="Wessler S.R."/>
            <person name="Schmutz J."/>
            <person name="Willis J.H."/>
            <person name="Rokhsar D.S."/>
        </authorList>
    </citation>
    <scope>NUCLEOTIDE SEQUENCE [LARGE SCALE GENOMIC DNA]</scope>
    <source>
        <strain evidence="8">cv. DUN x IM62</strain>
    </source>
</reference>
<evidence type="ECO:0000256" key="4">
    <source>
        <dbReference type="ARBA" id="ARBA00023136"/>
    </source>
</evidence>
<proteinExistence type="predicted"/>
<protein>
    <recommendedName>
        <fullName evidence="6">Late embryogenesis abundant protein LEA-2 subgroup domain-containing protein</fullName>
    </recommendedName>
</protein>
<comment type="subcellular location">
    <subcellularLocation>
        <location evidence="1">Membrane</location>
        <topology evidence="1">Single-pass membrane protein</topology>
    </subcellularLocation>
</comment>
<dbReference type="PANTHER" id="PTHR31234">
    <property type="entry name" value="LATE EMBRYOGENESIS ABUNDANT (LEA) HYDROXYPROLINE-RICH GLYCOPROTEIN FAMILY"/>
    <property type="match status" value="1"/>
</dbReference>
<dbReference type="AlphaFoldDB" id="A0A022QMF5"/>
<dbReference type="GO" id="GO:0016020">
    <property type="term" value="C:membrane"/>
    <property type="evidence" value="ECO:0007669"/>
    <property type="project" value="UniProtKB-SubCell"/>
</dbReference>
<dbReference type="Proteomes" id="UP000030748">
    <property type="component" value="Unassembled WGS sequence"/>
</dbReference>